<dbReference type="OrthoDB" id="9785974at2"/>
<dbReference type="InterPro" id="IPR050950">
    <property type="entry name" value="HTH-type_LysR_regulators"/>
</dbReference>
<sequence length="306" mass="34106">MTMHFDLVDLRLITCIAETDSLTRGAERFHMSVPAASTRIKNLEESMGTKLLYRTSQGVTLTPPGQAFLHHARLVLSQLEQLRGDMQEYARGIKGHVRIFANTTATTEFLPNDLRNFLAEHPDVNVELRERLSHDVVRAVSEGTADVGIVAGNVRPESLQVLPYRSDRLILAVSNAHPLAGKTSIPFEEASGFDFVGMPEASAIHTFLNRVASDMHKKLQVRIEVGNFEALCRMIEANVGIGVLPCSSAVRYVKTMNIRLVEIEDEWATRNLLICVRNLDLLPSFARELVDLLTQKCKTDHEPLPA</sequence>
<dbReference type="SUPFAM" id="SSF46785">
    <property type="entry name" value="Winged helix' DNA-binding domain"/>
    <property type="match status" value="1"/>
</dbReference>
<proteinExistence type="inferred from homology"/>
<gene>
    <name evidence="6" type="ORF">SAMN05192563_10093</name>
</gene>
<evidence type="ECO:0000259" key="5">
    <source>
        <dbReference type="PROSITE" id="PS50931"/>
    </source>
</evidence>
<dbReference type="PANTHER" id="PTHR30419:SF2">
    <property type="entry name" value="LYSR FAMILY TRANSCRIPTIONAL REGULATOR"/>
    <property type="match status" value="1"/>
</dbReference>
<evidence type="ECO:0000256" key="2">
    <source>
        <dbReference type="ARBA" id="ARBA00023015"/>
    </source>
</evidence>
<dbReference type="RefSeq" id="WP_093635148.1">
    <property type="nucleotide sequence ID" value="NZ_FPBH01000009.1"/>
</dbReference>
<dbReference type="GO" id="GO:0003677">
    <property type="term" value="F:DNA binding"/>
    <property type="evidence" value="ECO:0007669"/>
    <property type="project" value="UniProtKB-KW"/>
</dbReference>
<dbReference type="Pfam" id="PF03466">
    <property type="entry name" value="LysR_substrate"/>
    <property type="match status" value="1"/>
</dbReference>
<keyword evidence="2" id="KW-0805">Transcription regulation</keyword>
<dbReference type="CDD" id="cd08421">
    <property type="entry name" value="PBP2_LTTR_like_1"/>
    <property type="match status" value="1"/>
</dbReference>
<dbReference type="PROSITE" id="PS50931">
    <property type="entry name" value="HTH_LYSR"/>
    <property type="match status" value="1"/>
</dbReference>
<dbReference type="Proteomes" id="UP000198844">
    <property type="component" value="Unassembled WGS sequence"/>
</dbReference>
<dbReference type="EMBL" id="FPBH01000009">
    <property type="protein sequence ID" value="SFU07825.1"/>
    <property type="molecule type" value="Genomic_DNA"/>
</dbReference>
<accession>A0A1I7D892</accession>
<dbReference type="PANTHER" id="PTHR30419">
    <property type="entry name" value="HTH-TYPE TRANSCRIPTIONAL REGULATOR YBHD"/>
    <property type="match status" value="1"/>
</dbReference>
<keyword evidence="4" id="KW-0804">Transcription</keyword>
<organism evidence="6 7">
    <name type="scientific">Paraburkholderia aspalathi</name>
    <dbReference type="NCBI Taxonomy" id="1324617"/>
    <lineage>
        <taxon>Bacteria</taxon>
        <taxon>Pseudomonadati</taxon>
        <taxon>Pseudomonadota</taxon>
        <taxon>Betaproteobacteria</taxon>
        <taxon>Burkholderiales</taxon>
        <taxon>Burkholderiaceae</taxon>
        <taxon>Paraburkholderia</taxon>
    </lineage>
</organism>
<evidence type="ECO:0000313" key="7">
    <source>
        <dbReference type="Proteomes" id="UP000198844"/>
    </source>
</evidence>
<dbReference type="InterPro" id="IPR005119">
    <property type="entry name" value="LysR_subst-bd"/>
</dbReference>
<comment type="similarity">
    <text evidence="1">Belongs to the LysR transcriptional regulatory family.</text>
</comment>
<keyword evidence="3" id="KW-0238">DNA-binding</keyword>
<reference evidence="6 7" key="1">
    <citation type="submission" date="2016-10" db="EMBL/GenBank/DDBJ databases">
        <authorList>
            <person name="de Groot N.N."/>
        </authorList>
    </citation>
    <scope>NUCLEOTIDE SEQUENCE [LARGE SCALE GENOMIC DNA]</scope>
    <source>
        <strain evidence="6 7">LMG 27731</strain>
    </source>
</reference>
<dbReference type="Gene3D" id="3.40.190.290">
    <property type="match status" value="1"/>
</dbReference>
<evidence type="ECO:0000256" key="1">
    <source>
        <dbReference type="ARBA" id="ARBA00009437"/>
    </source>
</evidence>
<evidence type="ECO:0000313" key="6">
    <source>
        <dbReference type="EMBL" id="SFU07825.1"/>
    </source>
</evidence>
<name>A0A1I7D892_9BURK</name>
<protein>
    <submittedName>
        <fullName evidence="6">Transcriptional regulator, LysR family</fullName>
    </submittedName>
</protein>
<dbReference type="SUPFAM" id="SSF53850">
    <property type="entry name" value="Periplasmic binding protein-like II"/>
    <property type="match status" value="1"/>
</dbReference>
<evidence type="ECO:0000256" key="3">
    <source>
        <dbReference type="ARBA" id="ARBA00023125"/>
    </source>
</evidence>
<dbReference type="FunFam" id="1.10.10.10:FF:000001">
    <property type="entry name" value="LysR family transcriptional regulator"/>
    <property type="match status" value="1"/>
</dbReference>
<feature type="domain" description="HTH lysR-type" evidence="5">
    <location>
        <begin position="5"/>
        <end position="62"/>
    </location>
</feature>
<evidence type="ECO:0000256" key="4">
    <source>
        <dbReference type="ARBA" id="ARBA00023163"/>
    </source>
</evidence>
<dbReference type="InterPro" id="IPR036390">
    <property type="entry name" value="WH_DNA-bd_sf"/>
</dbReference>
<dbReference type="Pfam" id="PF00126">
    <property type="entry name" value="HTH_1"/>
    <property type="match status" value="1"/>
</dbReference>
<dbReference type="Gene3D" id="1.10.10.10">
    <property type="entry name" value="Winged helix-like DNA-binding domain superfamily/Winged helix DNA-binding domain"/>
    <property type="match status" value="1"/>
</dbReference>
<dbReference type="GO" id="GO:0003700">
    <property type="term" value="F:DNA-binding transcription factor activity"/>
    <property type="evidence" value="ECO:0007669"/>
    <property type="project" value="InterPro"/>
</dbReference>
<dbReference type="GO" id="GO:0005829">
    <property type="term" value="C:cytosol"/>
    <property type="evidence" value="ECO:0007669"/>
    <property type="project" value="TreeGrafter"/>
</dbReference>
<dbReference type="InterPro" id="IPR000847">
    <property type="entry name" value="LysR_HTH_N"/>
</dbReference>
<dbReference type="InterPro" id="IPR036388">
    <property type="entry name" value="WH-like_DNA-bd_sf"/>
</dbReference>
<dbReference type="AlphaFoldDB" id="A0A1I7D892"/>